<organism evidence="10 11">
    <name type="scientific">Candidatus Veblenbacteria bacterium RIFOXYA2_FULL_43_9</name>
    <dbReference type="NCBI Taxonomy" id="1802425"/>
    <lineage>
        <taxon>Bacteria</taxon>
        <taxon>Candidatus Vebleniibacteriota</taxon>
    </lineage>
</organism>
<dbReference type="GO" id="GO:0008408">
    <property type="term" value="F:3'-5' exonuclease activity"/>
    <property type="evidence" value="ECO:0007669"/>
    <property type="project" value="InterPro"/>
</dbReference>
<dbReference type="Pfam" id="PF17657">
    <property type="entry name" value="DNA_pol3_finger"/>
    <property type="match status" value="1"/>
</dbReference>
<dbReference type="InterPro" id="IPR029460">
    <property type="entry name" value="DNAPol_HHH"/>
</dbReference>
<dbReference type="GO" id="GO:0003887">
    <property type="term" value="F:DNA-directed DNA polymerase activity"/>
    <property type="evidence" value="ECO:0007669"/>
    <property type="project" value="UniProtKB-KW"/>
</dbReference>
<dbReference type="EC" id="2.7.7.7" evidence="2"/>
<dbReference type="GO" id="GO:0006260">
    <property type="term" value="P:DNA replication"/>
    <property type="evidence" value="ECO:0007669"/>
    <property type="project" value="UniProtKB-KW"/>
</dbReference>
<dbReference type="InterPro" id="IPR004013">
    <property type="entry name" value="PHP_dom"/>
</dbReference>
<dbReference type="InterPro" id="IPR016195">
    <property type="entry name" value="Pol/histidinol_Pase-like"/>
</dbReference>
<name>A0A1G2Q1N5_9BACT</name>
<dbReference type="Pfam" id="PF01336">
    <property type="entry name" value="tRNA_anti-codon"/>
    <property type="match status" value="1"/>
</dbReference>
<evidence type="ECO:0000256" key="6">
    <source>
        <dbReference type="ARBA" id="ARBA00022705"/>
    </source>
</evidence>
<accession>A0A1G2Q1N5</accession>
<dbReference type="Gene3D" id="1.10.10.1600">
    <property type="entry name" value="Bacterial DNA polymerase III alpha subunit, thumb domain"/>
    <property type="match status" value="1"/>
</dbReference>
<dbReference type="SMART" id="SM00481">
    <property type="entry name" value="POLIIIAc"/>
    <property type="match status" value="1"/>
</dbReference>
<dbReference type="CDD" id="cd04485">
    <property type="entry name" value="DnaE_OBF"/>
    <property type="match status" value="1"/>
</dbReference>
<proteinExistence type="predicted"/>
<dbReference type="Pfam" id="PF07733">
    <property type="entry name" value="DNA_pol3_alpha"/>
    <property type="match status" value="1"/>
</dbReference>
<comment type="subcellular location">
    <subcellularLocation>
        <location evidence="1">Cytoplasm</location>
    </subcellularLocation>
</comment>
<comment type="caution">
    <text evidence="10">The sequence shown here is derived from an EMBL/GenBank/DDBJ whole genome shotgun (WGS) entry which is preliminary data.</text>
</comment>
<evidence type="ECO:0000256" key="7">
    <source>
        <dbReference type="ARBA" id="ARBA00022932"/>
    </source>
</evidence>
<dbReference type="PANTHER" id="PTHR32294">
    <property type="entry name" value="DNA POLYMERASE III SUBUNIT ALPHA"/>
    <property type="match status" value="1"/>
</dbReference>
<dbReference type="InterPro" id="IPR004365">
    <property type="entry name" value="NA-bd_OB_tRNA"/>
</dbReference>
<evidence type="ECO:0000313" key="11">
    <source>
        <dbReference type="Proteomes" id="UP000178936"/>
    </source>
</evidence>
<dbReference type="CDD" id="cd12113">
    <property type="entry name" value="PHP_PolIIIA_DnaE3"/>
    <property type="match status" value="1"/>
</dbReference>
<dbReference type="Gene3D" id="2.40.50.140">
    <property type="entry name" value="Nucleic acid-binding proteins"/>
    <property type="match status" value="1"/>
</dbReference>
<evidence type="ECO:0000256" key="8">
    <source>
        <dbReference type="ARBA" id="ARBA00049244"/>
    </source>
</evidence>
<dbReference type="NCBIfam" id="NF005298">
    <property type="entry name" value="PRK06826.1"/>
    <property type="match status" value="1"/>
</dbReference>
<dbReference type="GO" id="GO:0003676">
    <property type="term" value="F:nucleic acid binding"/>
    <property type="evidence" value="ECO:0007669"/>
    <property type="project" value="InterPro"/>
</dbReference>
<dbReference type="GO" id="GO:0005737">
    <property type="term" value="C:cytoplasm"/>
    <property type="evidence" value="ECO:0007669"/>
    <property type="project" value="UniProtKB-SubCell"/>
</dbReference>
<keyword evidence="4" id="KW-0808">Transferase</keyword>
<feature type="domain" description="Polymerase/histidinol phosphatase N-terminal" evidence="9">
    <location>
        <begin position="5"/>
        <end position="72"/>
    </location>
</feature>
<evidence type="ECO:0000256" key="4">
    <source>
        <dbReference type="ARBA" id="ARBA00022679"/>
    </source>
</evidence>
<evidence type="ECO:0000256" key="3">
    <source>
        <dbReference type="ARBA" id="ARBA00019114"/>
    </source>
</evidence>
<dbReference type="InterPro" id="IPR040982">
    <property type="entry name" value="DNA_pol3_finger"/>
</dbReference>
<dbReference type="InterPro" id="IPR004805">
    <property type="entry name" value="DnaE2/DnaE/PolC"/>
</dbReference>
<dbReference type="NCBIfam" id="NF004226">
    <property type="entry name" value="PRK05673.1"/>
    <property type="match status" value="1"/>
</dbReference>
<dbReference type="Gene3D" id="3.20.20.140">
    <property type="entry name" value="Metal-dependent hydrolases"/>
    <property type="match status" value="1"/>
</dbReference>
<evidence type="ECO:0000256" key="5">
    <source>
        <dbReference type="ARBA" id="ARBA00022695"/>
    </source>
</evidence>
<dbReference type="EMBL" id="MHTB01000046">
    <property type="protein sequence ID" value="OHA54485.1"/>
    <property type="molecule type" value="Genomic_DNA"/>
</dbReference>
<gene>
    <name evidence="10" type="ORF">A2226_01595</name>
</gene>
<dbReference type="InterPro" id="IPR012340">
    <property type="entry name" value="NA-bd_OB-fold"/>
</dbReference>
<dbReference type="Pfam" id="PF02811">
    <property type="entry name" value="PHP"/>
    <property type="match status" value="1"/>
</dbReference>
<evidence type="ECO:0000259" key="9">
    <source>
        <dbReference type="SMART" id="SM00481"/>
    </source>
</evidence>
<evidence type="ECO:0000256" key="1">
    <source>
        <dbReference type="ARBA" id="ARBA00004496"/>
    </source>
</evidence>
<dbReference type="Gene3D" id="1.10.150.870">
    <property type="match status" value="1"/>
</dbReference>
<dbReference type="InterPro" id="IPR041931">
    <property type="entry name" value="DNA_pol3_alpha_thumb_dom"/>
</dbReference>
<dbReference type="InterPro" id="IPR003141">
    <property type="entry name" value="Pol/His_phosphatase_N"/>
</dbReference>
<dbReference type="NCBIfam" id="TIGR00594">
    <property type="entry name" value="polc"/>
    <property type="match status" value="1"/>
</dbReference>
<keyword evidence="5" id="KW-0548">Nucleotidyltransferase</keyword>
<protein>
    <recommendedName>
        <fullName evidence="3">DNA polymerase III subunit alpha</fullName>
        <ecNumber evidence="2">2.7.7.7</ecNumber>
    </recommendedName>
</protein>
<keyword evidence="7" id="KW-0239">DNA-directed DNA polymerase</keyword>
<keyword evidence="6" id="KW-0235">DNA replication</keyword>
<evidence type="ECO:0000256" key="2">
    <source>
        <dbReference type="ARBA" id="ARBA00012417"/>
    </source>
</evidence>
<dbReference type="AlphaFoldDB" id="A0A1G2Q1N5"/>
<dbReference type="InterPro" id="IPR011708">
    <property type="entry name" value="DNA_pol3_alpha_NTPase_dom"/>
</dbReference>
<dbReference type="Proteomes" id="UP000178936">
    <property type="component" value="Unassembled WGS sequence"/>
</dbReference>
<dbReference type="Pfam" id="PF14579">
    <property type="entry name" value="HHH_6"/>
    <property type="match status" value="1"/>
</dbReference>
<dbReference type="PANTHER" id="PTHR32294:SF0">
    <property type="entry name" value="DNA POLYMERASE III SUBUNIT ALPHA"/>
    <property type="match status" value="1"/>
</dbReference>
<dbReference type="SUPFAM" id="SSF89550">
    <property type="entry name" value="PHP domain-like"/>
    <property type="match status" value="1"/>
</dbReference>
<reference evidence="10 11" key="1">
    <citation type="journal article" date="2016" name="Nat. Commun.">
        <title>Thousands of microbial genomes shed light on interconnected biogeochemical processes in an aquifer system.</title>
        <authorList>
            <person name="Anantharaman K."/>
            <person name="Brown C.T."/>
            <person name="Hug L.A."/>
            <person name="Sharon I."/>
            <person name="Castelle C.J."/>
            <person name="Probst A.J."/>
            <person name="Thomas B.C."/>
            <person name="Singh A."/>
            <person name="Wilkins M.J."/>
            <person name="Karaoz U."/>
            <person name="Brodie E.L."/>
            <person name="Williams K.H."/>
            <person name="Hubbard S.S."/>
            <person name="Banfield J.F."/>
        </authorList>
    </citation>
    <scope>NUCLEOTIDE SEQUENCE [LARGE SCALE GENOMIC DNA]</scope>
</reference>
<comment type="catalytic activity">
    <reaction evidence="8">
        <text>DNA(n) + a 2'-deoxyribonucleoside 5'-triphosphate = DNA(n+1) + diphosphate</text>
        <dbReference type="Rhea" id="RHEA:22508"/>
        <dbReference type="Rhea" id="RHEA-COMP:17339"/>
        <dbReference type="Rhea" id="RHEA-COMP:17340"/>
        <dbReference type="ChEBI" id="CHEBI:33019"/>
        <dbReference type="ChEBI" id="CHEBI:61560"/>
        <dbReference type="ChEBI" id="CHEBI:173112"/>
        <dbReference type="EC" id="2.7.7.7"/>
    </reaction>
</comment>
<evidence type="ECO:0000313" key="10">
    <source>
        <dbReference type="EMBL" id="OHA54485.1"/>
    </source>
</evidence>
<sequence>MPNFTHLHVHSHYSLLDGLPKIPNLVANAKAKGFDKLALTDHGAAYGLIEFYKECLSQEMLPILGVETYLAPRHLTDKQARIDDQAFHLVLLARNLEGYKNLLNLVTLANLQGFYYKPRIDHEAIEKYHGGLVALSACLKGEIPQAIKSGDEAKIRNLIQWYLSTFGEGNFFLEVQAHPEFNEQITLNQELRRWSKEFNLPLIATNDSHYLESSDKEAQDILVCIQTGKKVTDEKRLDMRDLDTSLKNEAIMRQDLPDFQDAIDQAELLARELKVELPLGQRFFPSFPTPQGETPEAYLRLQAEQGLARQFSQGVADTVRERLEYEMDIITKKGYASYFLVVADFVNWARSQRIIATTRGSAAGSLVSYLIGITTVNPLTYQLPFERFLNPHRPSPPDIDMDFADNRRDEVIAYVTAKYGVDQVGQIVTFGTMAARAAVRDVGRALGLPYGLCDRVAKLIPFGTQGFHMTIERALREAPELKNLTETDPQVKDLLLLAQKVEGCVRHASIHAAGVVIAPTPLTDYAPLQYDVEGNHIITQYDMWSCEEAGLVKMDFLGIRNLSIMGSAVNIIKKTKDIEIDLDNIPFNDKKTYELMSRGDTMGMFQLGGSGMTRYLKELKPSVITDVMAMVALFRPGPMESLPEFIKRKHNPKAITYLDPRLKEILKDSYGIITYQDDVLMIAIKLAGYTWEEADKLRKAMGKKIPREMARQKEKFISGCIVNGLTETKAAKLWSLIEPFAAYGFNKAHAASYGIVAYQTAYLKANFPTEFMAALMTAESDDLTTVAQAVNECKRFNIMVLPPDVNESLATFTVVNDNCIRFGLSAIKNLGAQVIEAIIAERKTNGQFTSLSNFIERIARREFTKKSLESLIKCGALDSLSPERSQLLAAMDLLLAHAKKSQQARLAQQTSLFAGKTNSGEMSLKLPASPPADQRDKLAWERELLGLYVTEHPFQQYTNGLKGLITTINELSSLNGEIPIVTAGLITSAKIVTTKKGEQMLFAGLEDLTGSTELIAFPDTYRAEGGKLTTDTIVLVRGRLNQKNGERKIIVQSVLPLLNPDEVTASAKNWLNGSTKFPKTEVKEIVITLPAGVSSSKIDELKAILQQYPGNQPVVLAINQAGHIKRVSTNYRLEVNLEFIEACRELLGYNSLPDDLLA</sequence>